<dbReference type="Proteomes" id="UP000256964">
    <property type="component" value="Unassembled WGS sequence"/>
</dbReference>
<gene>
    <name evidence="1" type="ORF">OH76DRAFT_1299487</name>
</gene>
<keyword evidence="2" id="KW-1185">Reference proteome</keyword>
<evidence type="ECO:0000313" key="1">
    <source>
        <dbReference type="EMBL" id="RDX40467.1"/>
    </source>
</evidence>
<feature type="non-terminal residue" evidence="1">
    <location>
        <position position="1"/>
    </location>
</feature>
<name>A0A371CJN4_9APHY</name>
<dbReference type="AlphaFoldDB" id="A0A371CJN4"/>
<protein>
    <submittedName>
        <fullName evidence="1">Uncharacterized protein</fullName>
    </submittedName>
</protein>
<evidence type="ECO:0000313" key="2">
    <source>
        <dbReference type="Proteomes" id="UP000256964"/>
    </source>
</evidence>
<dbReference type="OrthoDB" id="2740572at2759"/>
<organism evidence="1 2">
    <name type="scientific">Lentinus brumalis</name>
    <dbReference type="NCBI Taxonomy" id="2498619"/>
    <lineage>
        <taxon>Eukaryota</taxon>
        <taxon>Fungi</taxon>
        <taxon>Dikarya</taxon>
        <taxon>Basidiomycota</taxon>
        <taxon>Agaricomycotina</taxon>
        <taxon>Agaricomycetes</taxon>
        <taxon>Polyporales</taxon>
        <taxon>Polyporaceae</taxon>
        <taxon>Lentinus</taxon>
    </lineage>
</organism>
<feature type="non-terminal residue" evidence="1">
    <location>
        <position position="161"/>
    </location>
</feature>
<reference evidence="1 2" key="1">
    <citation type="journal article" date="2018" name="Biotechnol. Biofuels">
        <title>Integrative visual omics of the white-rot fungus Polyporus brumalis exposes the biotechnological potential of its oxidative enzymes for delignifying raw plant biomass.</title>
        <authorList>
            <person name="Miyauchi S."/>
            <person name="Rancon A."/>
            <person name="Drula E."/>
            <person name="Hage H."/>
            <person name="Chaduli D."/>
            <person name="Favel A."/>
            <person name="Grisel S."/>
            <person name="Henrissat B."/>
            <person name="Herpoel-Gimbert I."/>
            <person name="Ruiz-Duenas F.J."/>
            <person name="Chevret D."/>
            <person name="Hainaut M."/>
            <person name="Lin J."/>
            <person name="Wang M."/>
            <person name="Pangilinan J."/>
            <person name="Lipzen A."/>
            <person name="Lesage-Meessen L."/>
            <person name="Navarro D."/>
            <person name="Riley R."/>
            <person name="Grigoriev I.V."/>
            <person name="Zhou S."/>
            <person name="Raouche S."/>
            <person name="Rosso M.N."/>
        </authorList>
    </citation>
    <scope>NUCLEOTIDE SEQUENCE [LARGE SCALE GENOMIC DNA]</scope>
    <source>
        <strain evidence="1 2">BRFM 1820</strain>
    </source>
</reference>
<accession>A0A371CJN4</accession>
<dbReference type="EMBL" id="KZ857554">
    <property type="protein sequence ID" value="RDX40467.1"/>
    <property type="molecule type" value="Genomic_DNA"/>
</dbReference>
<sequence>PSHEGVEWNELVDEDAKKAAELPLERDECSLAHARHLLAVQLLADWREEYRSSPTYRGQNFLRLKALDSPTHTSNPVLKTYGESKSTMARFCRAVLNHAPLGSYRRRFFPNEPTVCPDCGVLQDRAHVLLKCKRYRRWWNCRGEFEFLQRVSAYRDLTSFL</sequence>
<proteinExistence type="predicted"/>
<dbReference type="STRING" id="139420.A0A371CJN4"/>